<accession>A0A3Q9FMA2</accession>
<organism evidence="5 6">
    <name type="scientific">Flammeovirga pectinis</name>
    <dbReference type="NCBI Taxonomy" id="2494373"/>
    <lineage>
        <taxon>Bacteria</taxon>
        <taxon>Pseudomonadati</taxon>
        <taxon>Bacteroidota</taxon>
        <taxon>Cytophagia</taxon>
        <taxon>Cytophagales</taxon>
        <taxon>Flammeovirgaceae</taxon>
        <taxon>Flammeovirga</taxon>
    </lineage>
</organism>
<dbReference type="Gene3D" id="3.30.910.20">
    <property type="entry name" value="Skp domain"/>
    <property type="match status" value="1"/>
</dbReference>
<protein>
    <submittedName>
        <fullName evidence="5">OmpH family outer membrane protein</fullName>
    </submittedName>
</protein>
<dbReference type="SMART" id="SM00935">
    <property type="entry name" value="OmpH"/>
    <property type="match status" value="1"/>
</dbReference>
<keyword evidence="2 4" id="KW-0732">Signal</keyword>
<dbReference type="SUPFAM" id="SSF111384">
    <property type="entry name" value="OmpH-like"/>
    <property type="match status" value="1"/>
</dbReference>
<dbReference type="Pfam" id="PF03938">
    <property type="entry name" value="OmpH"/>
    <property type="match status" value="1"/>
</dbReference>
<evidence type="ECO:0000256" key="1">
    <source>
        <dbReference type="ARBA" id="ARBA00009091"/>
    </source>
</evidence>
<comment type="similarity">
    <text evidence="1">Belongs to the Skp family.</text>
</comment>
<dbReference type="KEGG" id="fll:EI427_12140"/>
<proteinExistence type="inferred from homology"/>
<dbReference type="GO" id="GO:0051082">
    <property type="term" value="F:unfolded protein binding"/>
    <property type="evidence" value="ECO:0007669"/>
    <property type="project" value="InterPro"/>
</dbReference>
<keyword evidence="6" id="KW-1185">Reference proteome</keyword>
<dbReference type="PANTHER" id="PTHR35089:SF1">
    <property type="entry name" value="CHAPERONE PROTEIN SKP"/>
    <property type="match status" value="1"/>
</dbReference>
<dbReference type="OrthoDB" id="1493480at2"/>
<evidence type="ECO:0000256" key="4">
    <source>
        <dbReference type="SAM" id="SignalP"/>
    </source>
</evidence>
<evidence type="ECO:0000313" key="5">
    <source>
        <dbReference type="EMBL" id="AZQ62961.1"/>
    </source>
</evidence>
<gene>
    <name evidence="5" type="ORF">EI427_12140</name>
</gene>
<feature type="coiled-coil region" evidence="3">
    <location>
        <begin position="88"/>
        <end position="115"/>
    </location>
</feature>
<dbReference type="InterPro" id="IPR024930">
    <property type="entry name" value="Skp_dom_sf"/>
</dbReference>
<evidence type="ECO:0000313" key="6">
    <source>
        <dbReference type="Proteomes" id="UP000267268"/>
    </source>
</evidence>
<reference evidence="5 6" key="1">
    <citation type="submission" date="2018-12" db="EMBL/GenBank/DDBJ databases">
        <title>Flammeovirga pectinis sp. nov., isolated from the gut of the Korean scallop, Patinopecten yessoensis.</title>
        <authorList>
            <person name="Bae J.-W."/>
            <person name="Jeong Y.-S."/>
            <person name="Kang W."/>
        </authorList>
    </citation>
    <scope>NUCLEOTIDE SEQUENCE [LARGE SCALE GENOMIC DNA]</scope>
    <source>
        <strain evidence="5 6">L12M1</strain>
    </source>
</reference>
<dbReference type="Proteomes" id="UP000267268">
    <property type="component" value="Chromosome 1"/>
</dbReference>
<feature type="signal peptide" evidence="4">
    <location>
        <begin position="1"/>
        <end position="24"/>
    </location>
</feature>
<keyword evidence="3" id="KW-0175">Coiled coil</keyword>
<feature type="chain" id="PRO_5018645121" evidence="4">
    <location>
        <begin position="25"/>
        <end position="168"/>
    </location>
</feature>
<dbReference type="EMBL" id="CP034562">
    <property type="protein sequence ID" value="AZQ62961.1"/>
    <property type="molecule type" value="Genomic_DNA"/>
</dbReference>
<dbReference type="AlphaFoldDB" id="A0A3Q9FMA2"/>
<dbReference type="PANTHER" id="PTHR35089">
    <property type="entry name" value="CHAPERONE PROTEIN SKP"/>
    <property type="match status" value="1"/>
</dbReference>
<evidence type="ECO:0000256" key="3">
    <source>
        <dbReference type="SAM" id="Coils"/>
    </source>
</evidence>
<dbReference type="InterPro" id="IPR005632">
    <property type="entry name" value="Chaperone_Skp"/>
</dbReference>
<sequence length="168" mass="19327">MKLKALFASLFAVILMSFATESSAQTKIFAYANLDSVVRAIPEFESKMKELESYQNQLYTSMQQQQQEFQSKYADFQQNQTNWLPEIIQQKAQELELLQRNLQEFQQTAQQNFAKRQDAAITPLRKRAEVALAEVAKAQGYQYVLPVEMLLYKDGADDITDAVITKVK</sequence>
<dbReference type="GO" id="GO:0050821">
    <property type="term" value="P:protein stabilization"/>
    <property type="evidence" value="ECO:0007669"/>
    <property type="project" value="TreeGrafter"/>
</dbReference>
<name>A0A3Q9FMA2_9BACT</name>
<dbReference type="GO" id="GO:0005829">
    <property type="term" value="C:cytosol"/>
    <property type="evidence" value="ECO:0007669"/>
    <property type="project" value="TreeGrafter"/>
</dbReference>
<dbReference type="RefSeq" id="WP_126614985.1">
    <property type="nucleotide sequence ID" value="NZ_CP034562.1"/>
</dbReference>
<evidence type="ECO:0000256" key="2">
    <source>
        <dbReference type="ARBA" id="ARBA00022729"/>
    </source>
</evidence>